<keyword evidence="1" id="KW-0812">Transmembrane</keyword>
<feature type="transmembrane region" description="Helical" evidence="1">
    <location>
        <begin position="40"/>
        <end position="60"/>
    </location>
</feature>
<keyword evidence="3" id="KW-1185">Reference proteome</keyword>
<gene>
    <name evidence="2" type="ORF">AFUS01_LOCUS15661</name>
</gene>
<evidence type="ECO:0000313" key="2">
    <source>
        <dbReference type="EMBL" id="CAG7726773.1"/>
    </source>
</evidence>
<evidence type="ECO:0000313" key="3">
    <source>
        <dbReference type="Proteomes" id="UP000708208"/>
    </source>
</evidence>
<accession>A0A8J2JSZ6</accession>
<evidence type="ECO:0000256" key="1">
    <source>
        <dbReference type="SAM" id="Phobius"/>
    </source>
</evidence>
<reference evidence="2" key="1">
    <citation type="submission" date="2021-06" db="EMBL/GenBank/DDBJ databases">
        <authorList>
            <person name="Hodson N. C."/>
            <person name="Mongue J. A."/>
            <person name="Jaron S. K."/>
        </authorList>
    </citation>
    <scope>NUCLEOTIDE SEQUENCE</scope>
</reference>
<sequence length="104" mass="12220">MLSGGTNSASTYIVTQTTAKQKLSFSEQSPNSVSDMTCSLTFGELFSATFWWVFWVSYIWRKYHRWEMDIRTILMTFCVQCECLHGVNRYQRSHNSQRIRKSCP</sequence>
<organism evidence="2 3">
    <name type="scientific">Allacma fusca</name>
    <dbReference type="NCBI Taxonomy" id="39272"/>
    <lineage>
        <taxon>Eukaryota</taxon>
        <taxon>Metazoa</taxon>
        <taxon>Ecdysozoa</taxon>
        <taxon>Arthropoda</taxon>
        <taxon>Hexapoda</taxon>
        <taxon>Collembola</taxon>
        <taxon>Symphypleona</taxon>
        <taxon>Sminthuridae</taxon>
        <taxon>Allacma</taxon>
    </lineage>
</organism>
<comment type="caution">
    <text evidence="2">The sequence shown here is derived from an EMBL/GenBank/DDBJ whole genome shotgun (WGS) entry which is preliminary data.</text>
</comment>
<keyword evidence="1" id="KW-1133">Transmembrane helix</keyword>
<keyword evidence="1" id="KW-0472">Membrane</keyword>
<dbReference type="AlphaFoldDB" id="A0A8J2JSZ6"/>
<name>A0A8J2JSZ6_9HEXA</name>
<protein>
    <submittedName>
        <fullName evidence="2">Uncharacterized protein</fullName>
    </submittedName>
</protein>
<dbReference type="Proteomes" id="UP000708208">
    <property type="component" value="Unassembled WGS sequence"/>
</dbReference>
<proteinExistence type="predicted"/>
<dbReference type="EMBL" id="CAJVCH010139709">
    <property type="protein sequence ID" value="CAG7726773.1"/>
    <property type="molecule type" value="Genomic_DNA"/>
</dbReference>